<accession>A0A8S5QLA7</accession>
<evidence type="ECO:0000313" key="1">
    <source>
        <dbReference type="EMBL" id="DAE20039.1"/>
    </source>
</evidence>
<sequence length="303" mass="33866">MGTLFNNSKVGDKGKDLVLQTSGRVYVQVKERFYEINFRGDDKKSEEEVEETPRVIFVEDSTDLDESYPYPGDDYLIISNGSFYRTIDGKYERIDVNVPTVTKFSTPLTINTTNEAPLNVMSITLVKNLNAEYLNGMPSSYFAQKNQREVIPEWTIESLFSDVIRSKNKLYYLNLKSGLLNVDTIKVNNLITSSESTSIDGTTLENPSIILRNSNEITYLQLTNSEDSFIGINDKKDNFITISSNGHCDMTRDKMYNINNHTSTCSFGPIVVNDDGSATIGTGETQITISEDGTVKIPSSAIV</sequence>
<name>A0A8S5QLA7_9CAUD</name>
<dbReference type="EMBL" id="BK015689">
    <property type="protein sequence ID" value="DAE20039.1"/>
    <property type="molecule type" value="Genomic_DNA"/>
</dbReference>
<protein>
    <submittedName>
        <fullName evidence="1">Uncharacterized protein</fullName>
    </submittedName>
</protein>
<organism evidence="1">
    <name type="scientific">CrAss-like virus sp. ctYsL76</name>
    <dbReference type="NCBI Taxonomy" id="2826826"/>
    <lineage>
        <taxon>Viruses</taxon>
        <taxon>Duplodnaviria</taxon>
        <taxon>Heunggongvirae</taxon>
        <taxon>Uroviricota</taxon>
        <taxon>Caudoviricetes</taxon>
        <taxon>Crassvirales</taxon>
    </lineage>
</organism>
<proteinExistence type="predicted"/>
<reference evidence="1" key="1">
    <citation type="journal article" date="2021" name="Proc. Natl. Acad. Sci. U.S.A.">
        <title>A Catalog of Tens of Thousands of Viruses from Human Metagenomes Reveals Hidden Associations with Chronic Diseases.</title>
        <authorList>
            <person name="Tisza M.J."/>
            <person name="Buck C.B."/>
        </authorList>
    </citation>
    <scope>NUCLEOTIDE SEQUENCE</scope>
    <source>
        <strain evidence="1">CtYsL76</strain>
    </source>
</reference>